<name>A0A7W5F890_9ACTN</name>
<reference evidence="3 4" key="1">
    <citation type="submission" date="2020-08" db="EMBL/GenBank/DDBJ databases">
        <title>Genomic Encyclopedia of Type Strains, Phase III (KMG-III): the genomes of soil and plant-associated and newly described type strains.</title>
        <authorList>
            <person name="Whitman W."/>
        </authorList>
    </citation>
    <scope>NUCLEOTIDE SEQUENCE [LARGE SCALE GENOMIC DNA]</scope>
    <source>
        <strain evidence="3 4">CECT 3302</strain>
    </source>
</reference>
<dbReference type="InterPro" id="IPR001753">
    <property type="entry name" value="Enoyl-CoA_hydra/iso"/>
</dbReference>
<dbReference type="AlphaFoldDB" id="A0A7W5F890"/>
<dbReference type="PANTHER" id="PTHR43459:SF1">
    <property type="entry name" value="EG:BACN32G11.4 PROTEIN"/>
    <property type="match status" value="1"/>
</dbReference>
<dbReference type="RefSeq" id="WP_183544630.1">
    <property type="nucleotide sequence ID" value="NZ_BMQT01000002.1"/>
</dbReference>
<gene>
    <name evidence="3" type="ORF">FHS12_001936</name>
</gene>
<comment type="caution">
    <text evidence="3">The sequence shown here is derived from an EMBL/GenBank/DDBJ whole genome shotgun (WGS) entry which is preliminary data.</text>
</comment>
<dbReference type="PROSITE" id="PS00166">
    <property type="entry name" value="ENOYL_COA_HYDRATASE"/>
    <property type="match status" value="1"/>
</dbReference>
<evidence type="ECO:0000313" key="3">
    <source>
        <dbReference type="EMBL" id="MBB3088990.1"/>
    </source>
</evidence>
<dbReference type="CDD" id="cd06558">
    <property type="entry name" value="crotonase-like"/>
    <property type="match status" value="1"/>
</dbReference>
<keyword evidence="4" id="KW-1185">Reference proteome</keyword>
<dbReference type="InterPro" id="IPR018376">
    <property type="entry name" value="Enoyl-CoA_hyd/isom_CS"/>
</dbReference>
<dbReference type="Gene3D" id="3.90.226.10">
    <property type="entry name" value="2-enoyl-CoA Hydratase, Chain A, domain 1"/>
    <property type="match status" value="1"/>
</dbReference>
<accession>A0A7W5F890</accession>
<comment type="similarity">
    <text evidence="1 2">Belongs to the enoyl-CoA hydratase/isomerase family.</text>
</comment>
<dbReference type="InterPro" id="IPR029045">
    <property type="entry name" value="ClpP/crotonase-like_dom_sf"/>
</dbReference>
<organism evidence="3 4">
    <name type="scientific">Nocardioides albus</name>
    <dbReference type="NCBI Taxonomy" id="1841"/>
    <lineage>
        <taxon>Bacteria</taxon>
        <taxon>Bacillati</taxon>
        <taxon>Actinomycetota</taxon>
        <taxon>Actinomycetes</taxon>
        <taxon>Propionibacteriales</taxon>
        <taxon>Nocardioidaceae</taxon>
        <taxon>Nocardioides</taxon>
    </lineage>
</organism>
<dbReference type="Pfam" id="PF00378">
    <property type="entry name" value="ECH_1"/>
    <property type="match status" value="1"/>
</dbReference>
<dbReference type="GO" id="GO:0003824">
    <property type="term" value="F:catalytic activity"/>
    <property type="evidence" value="ECO:0007669"/>
    <property type="project" value="InterPro"/>
</dbReference>
<protein>
    <submittedName>
        <fullName evidence="3">Enoyl-CoA hydratase/carnithine racemase</fullName>
    </submittedName>
</protein>
<dbReference type="Gene3D" id="1.10.12.10">
    <property type="entry name" value="Lyase 2-enoyl-coa Hydratase, Chain A, domain 2"/>
    <property type="match status" value="1"/>
</dbReference>
<evidence type="ECO:0000256" key="1">
    <source>
        <dbReference type="ARBA" id="ARBA00005254"/>
    </source>
</evidence>
<dbReference type="EMBL" id="JACHXG010000004">
    <property type="protein sequence ID" value="MBB3088990.1"/>
    <property type="molecule type" value="Genomic_DNA"/>
</dbReference>
<dbReference type="SUPFAM" id="SSF52096">
    <property type="entry name" value="ClpP/crotonase"/>
    <property type="match status" value="1"/>
</dbReference>
<dbReference type="Proteomes" id="UP000577707">
    <property type="component" value="Unassembled WGS sequence"/>
</dbReference>
<dbReference type="PANTHER" id="PTHR43459">
    <property type="entry name" value="ENOYL-COA HYDRATASE"/>
    <property type="match status" value="1"/>
</dbReference>
<sequence>MDYQHIRYETLEPGIAQLTLNRPERMNAYDVVTARECVDALARYASDDEQRVLIVTGEGRGFCSGGDLRSHADEEIASGRMIGHATVMREGFHALTRSMRQLTKPTIAMVNGPAVAGGLTLALLCDLRIASDRATLGDTSGNAGLLPDEGGAWLFPRFLGLEKALRMTYLGEVYDAEEALRLGLVGEVVPHDDLSDHTLALARGIAGRAPLAVRLAKRMMVRGLEETLDASLDHAEIAVTITNDSEDVQEGVKAFLDKREPVFRGR</sequence>
<dbReference type="InterPro" id="IPR014748">
    <property type="entry name" value="Enoyl-CoA_hydra_C"/>
</dbReference>
<evidence type="ECO:0000313" key="4">
    <source>
        <dbReference type="Proteomes" id="UP000577707"/>
    </source>
</evidence>
<evidence type="ECO:0000256" key="2">
    <source>
        <dbReference type="RuleBase" id="RU003707"/>
    </source>
</evidence>
<proteinExistence type="inferred from homology"/>